<dbReference type="EMBL" id="DRLD01000052">
    <property type="protein sequence ID" value="HED09408.1"/>
    <property type="molecule type" value="Genomic_DNA"/>
</dbReference>
<feature type="chain" id="PRO_5031002356" description="DUF5723 domain-containing protein" evidence="1">
    <location>
        <begin position="19"/>
        <end position="279"/>
    </location>
</feature>
<evidence type="ECO:0008006" key="3">
    <source>
        <dbReference type="Google" id="ProtNLM"/>
    </source>
</evidence>
<dbReference type="AlphaFoldDB" id="A0A7V1LK44"/>
<organism evidence="2">
    <name type="scientific">Caldithrix abyssi</name>
    <dbReference type="NCBI Taxonomy" id="187145"/>
    <lineage>
        <taxon>Bacteria</taxon>
        <taxon>Pseudomonadati</taxon>
        <taxon>Calditrichota</taxon>
        <taxon>Calditrichia</taxon>
        <taxon>Calditrichales</taxon>
        <taxon>Calditrichaceae</taxon>
        <taxon>Caldithrix</taxon>
    </lineage>
</organism>
<sequence>MKSRILIMLMALSASLTAQNFDAAGLGYARNYLTMSHGLDAFSRNPANLAYDTPYKLAIRVPALNVSISNNAISFADYERYLTFKGNQGEWSDQDRQNFMALIPDDGLRLNANVGVGLFAMKLDQFAFGLGMVAEGNVSARVKQLLGYALQDLNFTSDFNFREDELGSGGFYSAIKLSAAYGHLLDFNYRDWDLDDIAVGVRFNALLGLAVADIQQASGLVRRGTNGSNFEDEYVMVRGEVRARVATPEEQIPGKGYSLDFSASARWQKDWHFSLMLEN</sequence>
<reference evidence="2" key="1">
    <citation type="journal article" date="2020" name="mSystems">
        <title>Genome- and Community-Level Interaction Insights into Carbon Utilization and Element Cycling Functions of Hydrothermarchaeota in Hydrothermal Sediment.</title>
        <authorList>
            <person name="Zhou Z."/>
            <person name="Liu Y."/>
            <person name="Xu W."/>
            <person name="Pan J."/>
            <person name="Luo Z.H."/>
            <person name="Li M."/>
        </authorList>
    </citation>
    <scope>NUCLEOTIDE SEQUENCE [LARGE SCALE GENOMIC DNA]</scope>
    <source>
        <strain evidence="2">HyVt-456</strain>
    </source>
</reference>
<feature type="non-terminal residue" evidence="2">
    <location>
        <position position="279"/>
    </location>
</feature>
<evidence type="ECO:0000256" key="1">
    <source>
        <dbReference type="SAM" id="SignalP"/>
    </source>
</evidence>
<feature type="signal peptide" evidence="1">
    <location>
        <begin position="1"/>
        <end position="18"/>
    </location>
</feature>
<proteinExistence type="predicted"/>
<protein>
    <recommendedName>
        <fullName evidence="3">DUF5723 domain-containing protein</fullName>
    </recommendedName>
</protein>
<accession>A0A7V1LK44</accession>
<name>A0A7V1LK44_CALAY</name>
<dbReference type="Proteomes" id="UP000886005">
    <property type="component" value="Unassembled WGS sequence"/>
</dbReference>
<comment type="caution">
    <text evidence="2">The sequence shown here is derived from an EMBL/GenBank/DDBJ whole genome shotgun (WGS) entry which is preliminary data.</text>
</comment>
<gene>
    <name evidence="2" type="ORF">ENJ10_01845</name>
</gene>
<keyword evidence="1" id="KW-0732">Signal</keyword>
<evidence type="ECO:0000313" key="2">
    <source>
        <dbReference type="EMBL" id="HED09408.1"/>
    </source>
</evidence>